<dbReference type="InterPro" id="IPR003679">
    <property type="entry name" value="Amioglycoside_AcTrfase"/>
</dbReference>
<accession>A0A849V7A9</accession>
<evidence type="ECO:0000256" key="4">
    <source>
        <dbReference type="ARBA" id="ARBA00023315"/>
    </source>
</evidence>
<evidence type="ECO:0000256" key="5">
    <source>
        <dbReference type="RuleBase" id="RU365031"/>
    </source>
</evidence>
<dbReference type="PANTHER" id="PTHR11104">
    <property type="entry name" value="AMINOGLYCOSIDE N3-ACETYLTRANSFERASE"/>
    <property type="match status" value="1"/>
</dbReference>
<keyword evidence="7" id="KW-1185">Reference proteome</keyword>
<evidence type="ECO:0000313" key="6">
    <source>
        <dbReference type="EMBL" id="NOU49222.1"/>
    </source>
</evidence>
<keyword evidence="4 5" id="KW-0012">Acyltransferase</keyword>
<dbReference type="AlphaFoldDB" id="A0A849V7A9"/>
<reference evidence="6 7" key="1">
    <citation type="submission" date="2020-04" db="EMBL/GenBank/DDBJ databases">
        <title>Pseudoalteromonas caenipelagi sp. nov., isolated from a tidal flat.</title>
        <authorList>
            <person name="Park S."/>
            <person name="Yoon J.-H."/>
        </authorList>
    </citation>
    <scope>NUCLEOTIDE SEQUENCE [LARGE SCALE GENOMIC DNA]</scope>
    <source>
        <strain evidence="6 7">JBTF-M23</strain>
    </source>
</reference>
<dbReference type="Proteomes" id="UP000586305">
    <property type="component" value="Unassembled WGS sequence"/>
</dbReference>
<dbReference type="EC" id="2.3.1.-" evidence="5"/>
<evidence type="ECO:0000256" key="1">
    <source>
        <dbReference type="ARBA" id="ARBA00006383"/>
    </source>
</evidence>
<evidence type="ECO:0000313" key="7">
    <source>
        <dbReference type="Proteomes" id="UP000586305"/>
    </source>
</evidence>
<comment type="caution">
    <text evidence="6">The sequence shown here is derived from an EMBL/GenBank/DDBJ whole genome shotgun (WGS) entry which is preliminary data.</text>
</comment>
<protein>
    <recommendedName>
        <fullName evidence="2 5">Aminoglycoside N(3)-acetyltransferase</fullName>
        <ecNumber evidence="5">2.3.1.-</ecNumber>
    </recommendedName>
</protein>
<dbReference type="GO" id="GO:0046353">
    <property type="term" value="F:aminoglycoside 3-N-acetyltransferase activity"/>
    <property type="evidence" value="ECO:0007669"/>
    <property type="project" value="UniProtKB-EC"/>
</dbReference>
<comment type="similarity">
    <text evidence="1 5">Belongs to the antibiotic N-acetyltransferase family.</text>
</comment>
<keyword evidence="5" id="KW-0046">Antibiotic resistance</keyword>
<dbReference type="RefSeq" id="WP_171624313.1">
    <property type="nucleotide sequence ID" value="NZ_JABBPG010000001.1"/>
</dbReference>
<dbReference type="GO" id="GO:0046677">
    <property type="term" value="P:response to antibiotic"/>
    <property type="evidence" value="ECO:0007669"/>
    <property type="project" value="UniProtKB-KW"/>
</dbReference>
<dbReference type="Pfam" id="PF02522">
    <property type="entry name" value="Antibiotic_NAT"/>
    <property type="match status" value="1"/>
</dbReference>
<comment type="catalytic activity">
    <reaction evidence="5">
        <text>a 2-deoxystreptamine antibiotic + acetyl-CoA = an N(3)-acetyl-2-deoxystreptamine antibiotic + CoA + H(+)</text>
        <dbReference type="Rhea" id="RHEA:12665"/>
        <dbReference type="ChEBI" id="CHEBI:15378"/>
        <dbReference type="ChEBI" id="CHEBI:57287"/>
        <dbReference type="ChEBI" id="CHEBI:57288"/>
        <dbReference type="ChEBI" id="CHEBI:57921"/>
        <dbReference type="ChEBI" id="CHEBI:77452"/>
        <dbReference type="EC" id="2.3.1.81"/>
    </reaction>
</comment>
<organism evidence="6 7">
    <name type="scientific">Pseudoalteromonas caenipelagi</name>
    <dbReference type="NCBI Taxonomy" id="2726988"/>
    <lineage>
        <taxon>Bacteria</taxon>
        <taxon>Pseudomonadati</taxon>
        <taxon>Pseudomonadota</taxon>
        <taxon>Gammaproteobacteria</taxon>
        <taxon>Alteromonadales</taxon>
        <taxon>Pseudoalteromonadaceae</taxon>
        <taxon>Pseudoalteromonas</taxon>
    </lineage>
</organism>
<gene>
    <name evidence="6" type="ORF">HG263_01470</name>
</gene>
<sequence>MIKTLAQEWKQAGVQDGDILLLHSNIKRTFKRYLKIGIKLSANDILMSFIDAVGTKGTLILPLFNFDFTKGVPFDIRNTPSQMGAITEAARMYPCAIRTGHPIYSFAVIGHHASKFENIDNYSGYGADSPFALLKDLDGKIAVLDLPDQNSMTFYHHVEEMLEVDYRYHKTFCADYMNASAEQSKKEYGLFVRDLDKGVVTHVNPAGELMWEAGLYSGDRPKEGTGLRVISAQKMYDFVSDLINTGKAINTLYRVEGVDGV</sequence>
<dbReference type="PANTHER" id="PTHR11104:SF0">
    <property type="entry name" value="SPBETA PROPHAGE-DERIVED AMINOGLYCOSIDE N(3')-ACETYLTRANSFERASE-LIKE PROTEIN YOKD"/>
    <property type="match status" value="1"/>
</dbReference>
<evidence type="ECO:0000256" key="3">
    <source>
        <dbReference type="ARBA" id="ARBA00022679"/>
    </source>
</evidence>
<dbReference type="EMBL" id="JABBPG010000001">
    <property type="protein sequence ID" value="NOU49222.1"/>
    <property type="molecule type" value="Genomic_DNA"/>
</dbReference>
<name>A0A849V7A9_9GAMM</name>
<proteinExistence type="inferred from homology"/>
<dbReference type="InterPro" id="IPR028345">
    <property type="entry name" value="Antibiotic_NAT-like"/>
</dbReference>
<dbReference type="SUPFAM" id="SSF110710">
    <property type="entry name" value="TTHA0583/YokD-like"/>
    <property type="match status" value="1"/>
</dbReference>
<evidence type="ECO:0000256" key="2">
    <source>
        <dbReference type="ARBA" id="ARBA00012882"/>
    </source>
</evidence>
<keyword evidence="3 5" id="KW-0808">Transferase</keyword>